<feature type="transmembrane region" description="Helical" evidence="1">
    <location>
        <begin position="38"/>
        <end position="59"/>
    </location>
</feature>
<keyword evidence="1" id="KW-0812">Transmembrane</keyword>
<dbReference type="CDD" id="cd07178">
    <property type="entry name" value="terB_like_YebE"/>
    <property type="match status" value="1"/>
</dbReference>
<evidence type="ECO:0000256" key="1">
    <source>
        <dbReference type="SAM" id="Phobius"/>
    </source>
</evidence>
<dbReference type="AlphaFoldDB" id="A0A0F9VN01"/>
<dbReference type="InterPro" id="IPR029024">
    <property type="entry name" value="TerB-like"/>
</dbReference>
<keyword evidence="1" id="KW-0472">Membrane</keyword>
<reference evidence="2" key="1">
    <citation type="journal article" date="2015" name="Nature">
        <title>Complex archaea that bridge the gap between prokaryotes and eukaryotes.</title>
        <authorList>
            <person name="Spang A."/>
            <person name="Saw J.H."/>
            <person name="Jorgensen S.L."/>
            <person name="Zaremba-Niedzwiedzka K."/>
            <person name="Martijn J."/>
            <person name="Lind A.E."/>
            <person name="van Eijk R."/>
            <person name="Schleper C."/>
            <person name="Guy L."/>
            <person name="Ettema T.J."/>
        </authorList>
    </citation>
    <scope>NUCLEOTIDE SEQUENCE</scope>
</reference>
<dbReference type="Pfam" id="PF04391">
    <property type="entry name" value="DUF533"/>
    <property type="match status" value="1"/>
</dbReference>
<dbReference type="SUPFAM" id="SSF158682">
    <property type="entry name" value="TerB-like"/>
    <property type="match status" value="1"/>
</dbReference>
<evidence type="ECO:0008006" key="3">
    <source>
        <dbReference type="Google" id="ProtNLM"/>
    </source>
</evidence>
<dbReference type="InterPro" id="IPR007486">
    <property type="entry name" value="YebE"/>
</dbReference>
<dbReference type="EMBL" id="LAZR01000015">
    <property type="protein sequence ID" value="KKO06501.1"/>
    <property type="molecule type" value="Genomic_DNA"/>
</dbReference>
<organism evidence="2">
    <name type="scientific">marine sediment metagenome</name>
    <dbReference type="NCBI Taxonomy" id="412755"/>
    <lineage>
        <taxon>unclassified sequences</taxon>
        <taxon>metagenomes</taxon>
        <taxon>ecological metagenomes</taxon>
    </lineage>
</organism>
<keyword evidence="1" id="KW-1133">Transmembrane helix</keyword>
<evidence type="ECO:0000313" key="2">
    <source>
        <dbReference type="EMBL" id="KKO06501.1"/>
    </source>
</evidence>
<comment type="caution">
    <text evidence="2">The sequence shown here is derived from an EMBL/GenBank/DDBJ whole genome shotgun (WGS) entry which is preliminary data.</text>
</comment>
<protein>
    <recommendedName>
        <fullName evidence="3">Tellurite resistance TerB family protein</fullName>
    </recommendedName>
</protein>
<name>A0A0F9VN01_9ZZZZ</name>
<dbReference type="Gene3D" id="1.10.3680.10">
    <property type="entry name" value="TerB-like"/>
    <property type="match status" value="1"/>
</dbReference>
<proteinExistence type="predicted"/>
<sequence>MNTRSLLDQLLNTGKDMLQKQASGKSLGSGSSGITSQLGGLLGGAGGGALGGGAIGMLMGNKKARKMGGKALTYGGLAALGVVAYKAYSNWQAQQQNQNQSQSVAGQRQLQTVDRVSPAEMEEHSHAILRAVIGAAKADGHIDEREREMIDGEVSKLTNDPQLQRWFDQELRKPLDPTEVARSATTPEIAAEMYLASILMVDEESYMERAYLDELARQLKLDPSLKAELETQALENLR</sequence>
<gene>
    <name evidence="2" type="ORF">LCGC14_0063090</name>
</gene>
<accession>A0A0F9VN01</accession>